<protein>
    <submittedName>
        <fullName evidence="2">Uncharacterized protein</fullName>
    </submittedName>
</protein>
<dbReference type="EMBL" id="LAZR01005596">
    <property type="protein sequence ID" value="KKM98623.1"/>
    <property type="molecule type" value="Genomic_DNA"/>
</dbReference>
<reference evidence="2" key="1">
    <citation type="journal article" date="2015" name="Nature">
        <title>Complex archaea that bridge the gap between prokaryotes and eukaryotes.</title>
        <authorList>
            <person name="Spang A."/>
            <person name="Saw J.H."/>
            <person name="Jorgensen S.L."/>
            <person name="Zaremba-Niedzwiedzka K."/>
            <person name="Martijn J."/>
            <person name="Lind A.E."/>
            <person name="van Eijk R."/>
            <person name="Schleper C."/>
            <person name="Guy L."/>
            <person name="Ettema T.J."/>
        </authorList>
    </citation>
    <scope>NUCLEOTIDE SEQUENCE</scope>
</reference>
<evidence type="ECO:0000313" key="2">
    <source>
        <dbReference type="EMBL" id="KKM98623.1"/>
    </source>
</evidence>
<proteinExistence type="predicted"/>
<evidence type="ECO:0000256" key="1">
    <source>
        <dbReference type="SAM" id="MobiDB-lite"/>
    </source>
</evidence>
<accession>A0A0F9LYX1</accession>
<feature type="region of interest" description="Disordered" evidence="1">
    <location>
        <begin position="121"/>
        <end position="140"/>
    </location>
</feature>
<feature type="compositionally biased region" description="Basic and acidic residues" evidence="1">
    <location>
        <begin position="131"/>
        <end position="140"/>
    </location>
</feature>
<gene>
    <name evidence="2" type="ORF">LCGC14_1156060</name>
</gene>
<comment type="caution">
    <text evidence="2">The sequence shown here is derived from an EMBL/GenBank/DDBJ whole genome shotgun (WGS) entry which is preliminary data.</text>
</comment>
<name>A0A0F9LYX1_9ZZZZ</name>
<feature type="region of interest" description="Disordered" evidence="1">
    <location>
        <begin position="270"/>
        <end position="297"/>
    </location>
</feature>
<organism evidence="2">
    <name type="scientific">marine sediment metagenome</name>
    <dbReference type="NCBI Taxonomy" id="412755"/>
    <lineage>
        <taxon>unclassified sequences</taxon>
        <taxon>metagenomes</taxon>
        <taxon>ecological metagenomes</taxon>
    </lineage>
</organism>
<dbReference type="AlphaFoldDB" id="A0A0F9LYX1"/>
<sequence length="297" mass="33640">MSGDYVPIETDLPTQRKVIAMAGRMGVSPFEVAGRLAYFWGWFTQQNVVILNGDRGALVGAYVDTVVDAGMAPRALLDAMIEQEWLTKETVDGQPALVVPRYSSWLEKCAKARRQKTIRQRKWRQGMAAAPEKKTKDSDCRRLRRRLSVDAPVDAPVDASIEMRDESKKKPLVVPLELLPWLQWWNRMHTEGLVSAGVDENKPSQAVAGSWKKSQADAEVRDLLADRDQIEQRIRASQFCREGWFRLEKLFGRRNKDKELILRVLVEGGYQDGPKTKSPTSGAYDDRRPAKPGQADF</sequence>